<dbReference type="PANTHER" id="PTHR48098">
    <property type="entry name" value="ENTEROCHELIN ESTERASE-RELATED"/>
    <property type="match status" value="1"/>
</dbReference>
<feature type="region of interest" description="Disordered" evidence="1">
    <location>
        <begin position="77"/>
        <end position="100"/>
    </location>
</feature>
<dbReference type="InterPro" id="IPR050583">
    <property type="entry name" value="Mycobacterial_A85_antigen"/>
</dbReference>
<sequence>MGLTGTPFILLICLLALAALVGVVWVAPRAARRVPARVGLLLVPQVLLIAALLTVANAYFAFYGSWGDLLGMPGGSGGGGGTGDPTGHHGHLIRGAHGPAGQDPPLVPTHDAFIDGHRLPVKDGRLEAVTIHGGRSGISALAYVYLPPQYFRDKTRHFPVTLALTGYPGNAENLITRLQLPQTAAREIAARRLKPMIFVMMRPMVTPPRDTECTDVPKGPLAETFFARDLPAAIQSAYRTVPGPAGWSAMGDSTGGYCALKLAMRHSDRFAAAISMSGYYKALRDITTGDLYGGSPAYRNENDLAWRLQHRPAPPIDVLVTTSKVGEKDYAATRRFIALVHAPMQVSSITLPTGGHHFSVWRRELTPALRWLNGRLGV</sequence>
<evidence type="ECO:0000313" key="3">
    <source>
        <dbReference type="EMBL" id="GAA4627378.1"/>
    </source>
</evidence>
<name>A0ABP8UDK0_9ACTN</name>
<keyword evidence="3" id="KW-0378">Hydrolase</keyword>
<dbReference type="Gene3D" id="3.40.50.1820">
    <property type="entry name" value="alpha/beta hydrolase"/>
    <property type="match status" value="1"/>
</dbReference>
<evidence type="ECO:0000256" key="1">
    <source>
        <dbReference type="SAM" id="MobiDB-lite"/>
    </source>
</evidence>
<comment type="caution">
    <text evidence="3">The sequence shown here is derived from an EMBL/GenBank/DDBJ whole genome shotgun (WGS) entry which is preliminary data.</text>
</comment>
<keyword evidence="2" id="KW-0472">Membrane</keyword>
<dbReference type="EMBL" id="BAABHK010000005">
    <property type="protein sequence ID" value="GAA4627378.1"/>
    <property type="molecule type" value="Genomic_DNA"/>
</dbReference>
<dbReference type="Proteomes" id="UP001501442">
    <property type="component" value="Unassembled WGS sequence"/>
</dbReference>
<dbReference type="GO" id="GO:0016787">
    <property type="term" value="F:hydrolase activity"/>
    <property type="evidence" value="ECO:0007669"/>
    <property type="project" value="UniProtKB-KW"/>
</dbReference>
<gene>
    <name evidence="3" type="ORF">GCM10023196_039320</name>
</gene>
<accession>A0ABP8UDK0</accession>
<dbReference type="PANTHER" id="PTHR48098:SF1">
    <property type="entry name" value="DIACYLGLYCEROL ACYLTRANSFERASE_MYCOLYLTRANSFERASE AG85A"/>
    <property type="match status" value="1"/>
</dbReference>
<dbReference type="SUPFAM" id="SSF53474">
    <property type="entry name" value="alpha/beta-Hydrolases"/>
    <property type="match status" value="1"/>
</dbReference>
<proteinExistence type="predicted"/>
<feature type="transmembrane region" description="Helical" evidence="2">
    <location>
        <begin position="6"/>
        <end position="27"/>
    </location>
</feature>
<keyword evidence="4" id="KW-1185">Reference proteome</keyword>
<keyword evidence="2" id="KW-0812">Transmembrane</keyword>
<dbReference type="InterPro" id="IPR000801">
    <property type="entry name" value="Esterase-like"/>
</dbReference>
<reference evidence="4" key="1">
    <citation type="journal article" date="2019" name="Int. J. Syst. Evol. Microbiol.">
        <title>The Global Catalogue of Microorganisms (GCM) 10K type strain sequencing project: providing services to taxonomists for standard genome sequencing and annotation.</title>
        <authorList>
            <consortium name="The Broad Institute Genomics Platform"/>
            <consortium name="The Broad Institute Genome Sequencing Center for Infectious Disease"/>
            <person name="Wu L."/>
            <person name="Ma J."/>
        </authorList>
    </citation>
    <scope>NUCLEOTIDE SEQUENCE [LARGE SCALE GENOMIC DNA]</scope>
    <source>
        <strain evidence="4">JCM 17939</strain>
    </source>
</reference>
<dbReference type="InterPro" id="IPR029058">
    <property type="entry name" value="AB_hydrolase_fold"/>
</dbReference>
<feature type="transmembrane region" description="Helical" evidence="2">
    <location>
        <begin position="39"/>
        <end position="62"/>
    </location>
</feature>
<evidence type="ECO:0000313" key="4">
    <source>
        <dbReference type="Proteomes" id="UP001501442"/>
    </source>
</evidence>
<dbReference type="Pfam" id="PF00756">
    <property type="entry name" value="Esterase"/>
    <property type="match status" value="1"/>
</dbReference>
<protein>
    <submittedName>
        <fullName evidence="3">Alpha/beta hydrolase-fold protein</fullName>
    </submittedName>
</protein>
<keyword evidence="2" id="KW-1133">Transmembrane helix</keyword>
<organism evidence="3 4">
    <name type="scientific">Actinoallomurus vinaceus</name>
    <dbReference type="NCBI Taxonomy" id="1080074"/>
    <lineage>
        <taxon>Bacteria</taxon>
        <taxon>Bacillati</taxon>
        <taxon>Actinomycetota</taxon>
        <taxon>Actinomycetes</taxon>
        <taxon>Streptosporangiales</taxon>
        <taxon>Thermomonosporaceae</taxon>
        <taxon>Actinoallomurus</taxon>
    </lineage>
</organism>
<evidence type="ECO:0000256" key="2">
    <source>
        <dbReference type="SAM" id="Phobius"/>
    </source>
</evidence>